<name>A0A822ZXC1_NELNU</name>
<keyword evidence="1" id="KW-0732">Signal</keyword>
<sequence>MPISALRLPFPRFLLLVCVAATITTLVSGTDHIVGANHDWNPRINHTLWANNHTLRQRPHL</sequence>
<accession>A0A822ZXC1</accession>
<dbReference type="AlphaFoldDB" id="A0A822ZXC1"/>
<evidence type="ECO:0000313" key="3">
    <source>
        <dbReference type="Proteomes" id="UP000607653"/>
    </source>
</evidence>
<comment type="caution">
    <text evidence="2">The sequence shown here is derived from an EMBL/GenBank/DDBJ whole genome shotgun (WGS) entry which is preliminary data.</text>
</comment>
<feature type="chain" id="PRO_5032908535" evidence="1">
    <location>
        <begin position="30"/>
        <end position="61"/>
    </location>
</feature>
<dbReference type="Proteomes" id="UP000607653">
    <property type="component" value="Unassembled WGS sequence"/>
</dbReference>
<reference evidence="2 3" key="1">
    <citation type="journal article" date="2020" name="Mol. Biol. Evol.">
        <title>Distinct Expression and Methylation Patterns for Genes with Different Fates following a Single Whole-Genome Duplication in Flowering Plants.</title>
        <authorList>
            <person name="Shi T."/>
            <person name="Rahmani R.S."/>
            <person name="Gugger P.F."/>
            <person name="Wang M."/>
            <person name="Li H."/>
            <person name="Zhang Y."/>
            <person name="Li Z."/>
            <person name="Wang Q."/>
            <person name="Van de Peer Y."/>
            <person name="Marchal K."/>
            <person name="Chen J."/>
        </authorList>
    </citation>
    <scope>NUCLEOTIDE SEQUENCE [LARGE SCALE GENOMIC DNA]</scope>
    <source>
        <tissue evidence="2">Leaf</tissue>
    </source>
</reference>
<keyword evidence="3" id="KW-1185">Reference proteome</keyword>
<proteinExistence type="predicted"/>
<dbReference type="EMBL" id="DUZY01000008">
    <property type="protein sequence ID" value="DAD48005.1"/>
    <property type="molecule type" value="Genomic_DNA"/>
</dbReference>
<evidence type="ECO:0000256" key="1">
    <source>
        <dbReference type="SAM" id="SignalP"/>
    </source>
</evidence>
<gene>
    <name evidence="2" type="ORF">HUJ06_017942</name>
</gene>
<feature type="signal peptide" evidence="1">
    <location>
        <begin position="1"/>
        <end position="29"/>
    </location>
</feature>
<evidence type="ECO:0000313" key="2">
    <source>
        <dbReference type="EMBL" id="DAD48005.1"/>
    </source>
</evidence>
<organism evidence="2 3">
    <name type="scientific">Nelumbo nucifera</name>
    <name type="common">Sacred lotus</name>
    <dbReference type="NCBI Taxonomy" id="4432"/>
    <lineage>
        <taxon>Eukaryota</taxon>
        <taxon>Viridiplantae</taxon>
        <taxon>Streptophyta</taxon>
        <taxon>Embryophyta</taxon>
        <taxon>Tracheophyta</taxon>
        <taxon>Spermatophyta</taxon>
        <taxon>Magnoliopsida</taxon>
        <taxon>Proteales</taxon>
        <taxon>Nelumbonaceae</taxon>
        <taxon>Nelumbo</taxon>
    </lineage>
</organism>
<protein>
    <submittedName>
        <fullName evidence="2">Uncharacterized protein</fullName>
    </submittedName>
</protein>